<organism evidence="6 7">
    <name type="scientific">Nephila pilipes</name>
    <name type="common">Giant wood spider</name>
    <name type="synonym">Nephila maculata</name>
    <dbReference type="NCBI Taxonomy" id="299642"/>
    <lineage>
        <taxon>Eukaryota</taxon>
        <taxon>Metazoa</taxon>
        <taxon>Ecdysozoa</taxon>
        <taxon>Arthropoda</taxon>
        <taxon>Chelicerata</taxon>
        <taxon>Arachnida</taxon>
        <taxon>Araneae</taxon>
        <taxon>Araneomorphae</taxon>
        <taxon>Entelegynae</taxon>
        <taxon>Araneoidea</taxon>
        <taxon>Nephilidae</taxon>
        <taxon>Nephila</taxon>
    </lineage>
</organism>
<evidence type="ECO:0000259" key="5">
    <source>
        <dbReference type="Pfam" id="PF00732"/>
    </source>
</evidence>
<keyword evidence="3" id="KW-0285">Flavoprotein</keyword>
<evidence type="ECO:0000256" key="2">
    <source>
        <dbReference type="ARBA" id="ARBA00010790"/>
    </source>
</evidence>
<dbReference type="InterPro" id="IPR000172">
    <property type="entry name" value="GMC_OxRdtase_N"/>
</dbReference>
<comment type="cofactor">
    <cofactor evidence="1">
        <name>FAD</name>
        <dbReference type="ChEBI" id="CHEBI:57692"/>
    </cofactor>
</comment>
<dbReference type="OrthoDB" id="6432211at2759"/>
<dbReference type="GO" id="GO:0050660">
    <property type="term" value="F:flavin adenine dinucleotide binding"/>
    <property type="evidence" value="ECO:0007669"/>
    <property type="project" value="InterPro"/>
</dbReference>
<dbReference type="Proteomes" id="UP000887013">
    <property type="component" value="Unassembled WGS sequence"/>
</dbReference>
<comment type="similarity">
    <text evidence="2">Belongs to the GMC oxidoreductase family.</text>
</comment>
<name>A0A8X6P9A1_NEPPI</name>
<proteinExistence type="inferred from homology"/>
<reference evidence="6" key="1">
    <citation type="submission" date="2020-08" db="EMBL/GenBank/DDBJ databases">
        <title>Multicomponent nature underlies the extraordinary mechanical properties of spider dragline silk.</title>
        <authorList>
            <person name="Kono N."/>
            <person name="Nakamura H."/>
            <person name="Mori M."/>
            <person name="Yoshida Y."/>
            <person name="Ohtoshi R."/>
            <person name="Malay A.D."/>
            <person name="Moran D.A.P."/>
            <person name="Tomita M."/>
            <person name="Numata K."/>
            <person name="Arakawa K."/>
        </authorList>
    </citation>
    <scope>NUCLEOTIDE SEQUENCE</scope>
</reference>
<dbReference type="AlphaFoldDB" id="A0A8X6P9A1"/>
<dbReference type="PANTHER" id="PTHR11552:SF147">
    <property type="entry name" value="CHOLINE DEHYDROGENASE, MITOCHONDRIAL"/>
    <property type="match status" value="1"/>
</dbReference>
<accession>A0A8X6P9A1</accession>
<dbReference type="GO" id="GO:0016614">
    <property type="term" value="F:oxidoreductase activity, acting on CH-OH group of donors"/>
    <property type="evidence" value="ECO:0007669"/>
    <property type="project" value="InterPro"/>
</dbReference>
<sequence>MMAQRHTPVTKKIIKNSYDYVIVGGGSAGSVVAARLAEKECVTVLLLEAGKPPPKSTDIPAAARSFLQTDIDWNYLTAPQQYTGNGLINRSVAWPSGKTIGGSGIINAMLNVRGSRHIYDDWDEHGAEGWSYNHVLPYFKKLEDNVNFDYVENGYHGVGGPVTVSKPRGSSALKNAVLETALEKGYHVGDINGPDSVGFYDYQATMRNGQRCSPAKAYLVKNDYRKNLDIVANAFVKKIIIDNLQAKGVEFDFEGQPRVVRANKEVIISAGTTNTAQLLMLSGIGPKEELQKHKILVQVKILVGKICKITLKH</sequence>
<evidence type="ECO:0000256" key="1">
    <source>
        <dbReference type="ARBA" id="ARBA00001974"/>
    </source>
</evidence>
<protein>
    <submittedName>
        <fullName evidence="6">Glucose dehydrogenase</fullName>
    </submittedName>
</protein>
<gene>
    <name evidence="6" type="primary">Gld</name>
    <name evidence="6" type="ORF">NPIL_616711</name>
</gene>
<evidence type="ECO:0000313" key="7">
    <source>
        <dbReference type="Proteomes" id="UP000887013"/>
    </source>
</evidence>
<feature type="domain" description="Glucose-methanol-choline oxidoreductase N-terminal" evidence="5">
    <location>
        <begin position="18"/>
        <end position="289"/>
    </location>
</feature>
<dbReference type="SUPFAM" id="SSF51905">
    <property type="entry name" value="FAD/NAD(P)-binding domain"/>
    <property type="match status" value="1"/>
</dbReference>
<dbReference type="InterPro" id="IPR012132">
    <property type="entry name" value="GMC_OxRdtase"/>
</dbReference>
<dbReference type="Gene3D" id="3.30.560.10">
    <property type="entry name" value="Glucose Oxidase, domain 3"/>
    <property type="match status" value="1"/>
</dbReference>
<evidence type="ECO:0000256" key="3">
    <source>
        <dbReference type="ARBA" id="ARBA00022630"/>
    </source>
</evidence>
<dbReference type="PANTHER" id="PTHR11552">
    <property type="entry name" value="GLUCOSE-METHANOL-CHOLINE GMC OXIDOREDUCTASE"/>
    <property type="match status" value="1"/>
</dbReference>
<dbReference type="EMBL" id="BMAW01112533">
    <property type="protein sequence ID" value="GFT52987.1"/>
    <property type="molecule type" value="Genomic_DNA"/>
</dbReference>
<keyword evidence="4" id="KW-0274">FAD</keyword>
<evidence type="ECO:0000313" key="6">
    <source>
        <dbReference type="EMBL" id="GFT52987.1"/>
    </source>
</evidence>
<keyword evidence="7" id="KW-1185">Reference proteome</keyword>
<comment type="caution">
    <text evidence="6">The sequence shown here is derived from an EMBL/GenBank/DDBJ whole genome shotgun (WGS) entry which is preliminary data.</text>
</comment>
<evidence type="ECO:0000256" key="4">
    <source>
        <dbReference type="ARBA" id="ARBA00022827"/>
    </source>
</evidence>
<dbReference type="InterPro" id="IPR036188">
    <property type="entry name" value="FAD/NAD-bd_sf"/>
</dbReference>
<dbReference type="Gene3D" id="3.50.50.60">
    <property type="entry name" value="FAD/NAD(P)-binding domain"/>
    <property type="match status" value="1"/>
</dbReference>
<dbReference type="Pfam" id="PF00732">
    <property type="entry name" value="GMC_oxred_N"/>
    <property type="match status" value="1"/>
</dbReference>